<feature type="domain" description="ABC3 transporter permease C-terminal" evidence="8">
    <location>
        <begin position="290"/>
        <end position="403"/>
    </location>
</feature>
<dbReference type="RefSeq" id="WP_052216528.1">
    <property type="nucleotide sequence ID" value="NZ_LGTE01000001.1"/>
</dbReference>
<organism evidence="10 11">
    <name type="scientific">Thermincola ferriacetica</name>
    <dbReference type="NCBI Taxonomy" id="281456"/>
    <lineage>
        <taxon>Bacteria</taxon>
        <taxon>Bacillati</taxon>
        <taxon>Bacillota</taxon>
        <taxon>Clostridia</taxon>
        <taxon>Eubacteriales</taxon>
        <taxon>Thermincolaceae</taxon>
        <taxon>Thermincola</taxon>
    </lineage>
</organism>
<evidence type="ECO:0000256" key="5">
    <source>
        <dbReference type="ARBA" id="ARBA00023136"/>
    </source>
</evidence>
<dbReference type="Proteomes" id="UP000037175">
    <property type="component" value="Unassembled WGS sequence"/>
</dbReference>
<evidence type="ECO:0000259" key="8">
    <source>
        <dbReference type="Pfam" id="PF02687"/>
    </source>
</evidence>
<dbReference type="InterPro" id="IPR050250">
    <property type="entry name" value="Macrolide_Exporter_MacB"/>
</dbReference>
<keyword evidence="4 7" id="KW-1133">Transmembrane helix</keyword>
<evidence type="ECO:0000256" key="6">
    <source>
        <dbReference type="ARBA" id="ARBA00038076"/>
    </source>
</evidence>
<dbReference type="PANTHER" id="PTHR30572:SF4">
    <property type="entry name" value="ABC TRANSPORTER PERMEASE YTRF"/>
    <property type="match status" value="1"/>
</dbReference>
<evidence type="ECO:0000313" key="10">
    <source>
        <dbReference type="EMBL" id="KNZ71176.1"/>
    </source>
</evidence>
<dbReference type="EMBL" id="LGTE01000001">
    <property type="protein sequence ID" value="KNZ71176.1"/>
    <property type="molecule type" value="Genomic_DNA"/>
</dbReference>
<feature type="transmembrane region" description="Helical" evidence="7">
    <location>
        <begin position="330"/>
        <end position="354"/>
    </location>
</feature>
<comment type="caution">
    <text evidence="10">The sequence shown here is derived from an EMBL/GenBank/DDBJ whole genome shotgun (WGS) entry which is preliminary data.</text>
</comment>
<feature type="transmembrane region" description="Helical" evidence="7">
    <location>
        <begin position="366"/>
        <end position="393"/>
    </location>
</feature>
<feature type="transmembrane region" description="Helical" evidence="7">
    <location>
        <begin position="279"/>
        <end position="309"/>
    </location>
</feature>
<name>A0A0L6W6T0_9FIRM</name>
<comment type="subcellular location">
    <subcellularLocation>
        <location evidence="1">Cell membrane</location>
        <topology evidence="1">Multi-pass membrane protein</topology>
    </subcellularLocation>
</comment>
<reference evidence="11" key="1">
    <citation type="submission" date="2015-07" db="EMBL/GenBank/DDBJ databases">
        <title>Complete Genome of Thermincola ferriacetica strain Z-0001T.</title>
        <authorList>
            <person name="Lusk B."/>
            <person name="Badalamenti J.P."/>
            <person name="Parameswaran P."/>
            <person name="Bond D.R."/>
            <person name="Torres C.I."/>
        </authorList>
    </citation>
    <scope>NUCLEOTIDE SEQUENCE [LARGE SCALE GENOMIC DNA]</scope>
    <source>
        <strain evidence="11">Z-0001</strain>
    </source>
</reference>
<evidence type="ECO:0000256" key="1">
    <source>
        <dbReference type="ARBA" id="ARBA00004651"/>
    </source>
</evidence>
<dbReference type="GO" id="GO:0005886">
    <property type="term" value="C:plasma membrane"/>
    <property type="evidence" value="ECO:0007669"/>
    <property type="project" value="UniProtKB-SubCell"/>
</dbReference>
<dbReference type="PANTHER" id="PTHR30572">
    <property type="entry name" value="MEMBRANE COMPONENT OF TRANSPORTER-RELATED"/>
    <property type="match status" value="1"/>
</dbReference>
<dbReference type="Pfam" id="PF12704">
    <property type="entry name" value="MacB_PCD"/>
    <property type="match status" value="1"/>
</dbReference>
<dbReference type="AlphaFoldDB" id="A0A0L6W6T0"/>
<evidence type="ECO:0008006" key="12">
    <source>
        <dbReference type="Google" id="ProtNLM"/>
    </source>
</evidence>
<keyword evidence="5 7" id="KW-0472">Membrane</keyword>
<comment type="similarity">
    <text evidence="6">Belongs to the ABC-4 integral membrane protein family.</text>
</comment>
<proteinExistence type="inferred from homology"/>
<accession>A0A0L6W6T0</accession>
<feature type="transmembrane region" description="Helical" evidence="7">
    <location>
        <begin position="21"/>
        <end position="42"/>
    </location>
</feature>
<keyword evidence="3 7" id="KW-0812">Transmembrane</keyword>
<dbReference type="GO" id="GO:0022857">
    <property type="term" value="F:transmembrane transporter activity"/>
    <property type="evidence" value="ECO:0007669"/>
    <property type="project" value="TreeGrafter"/>
</dbReference>
<protein>
    <recommendedName>
        <fullName evidence="12">ABC transporter permease</fullName>
    </recommendedName>
</protein>
<dbReference type="InterPro" id="IPR003838">
    <property type="entry name" value="ABC3_permease_C"/>
</dbReference>
<feature type="domain" description="MacB-like periplasmic core" evidence="9">
    <location>
        <begin position="21"/>
        <end position="253"/>
    </location>
</feature>
<dbReference type="Pfam" id="PF02687">
    <property type="entry name" value="FtsX"/>
    <property type="match status" value="1"/>
</dbReference>
<dbReference type="InterPro" id="IPR025857">
    <property type="entry name" value="MacB_PCD"/>
</dbReference>
<evidence type="ECO:0000259" key="9">
    <source>
        <dbReference type="Pfam" id="PF12704"/>
    </source>
</evidence>
<keyword evidence="2" id="KW-1003">Cell membrane</keyword>
<sequence length="410" mass="44882">MRIRETFRSSFKSLFHNKLRSFLTMLGIIIGIFSVIMLTSIGEGVKHQVTSQVESLGANLLYVFPGKIEIGPQKAVESKLGVRSGGFGQKSTLTYDDVLALKNKKHIAAATAMYGGIDWLDKMRIYVSTTGVDEDFFKINQPDLRWGRFISKKERENKKRVAVIGHQANKEIFGGKNSVGRFFKLNGKEYKVVGVLSYKKPENMGPHEENINVKIFLPITEIIDRAEDKHVSQIIAQANSAKEVKPAENIIRKTLLKSHKAVEFTVLKQQDMLTVINKILGILTAGLGGIAAISLLVGGIGIMNIMLVSVAERTREIGVRKAIGASRRDILVQFLIEAIFLSIIGGIIGTLAGIGGARMLPSIFPAIQTALSVPAVIIALLFALLVGVFFGVYPATKAAKLDPIEALRNE</sequence>
<evidence type="ECO:0000256" key="3">
    <source>
        <dbReference type="ARBA" id="ARBA00022692"/>
    </source>
</evidence>
<gene>
    <name evidence="10" type="ORF">Tfer_0254</name>
</gene>
<evidence type="ECO:0000256" key="7">
    <source>
        <dbReference type="SAM" id="Phobius"/>
    </source>
</evidence>
<evidence type="ECO:0000256" key="2">
    <source>
        <dbReference type="ARBA" id="ARBA00022475"/>
    </source>
</evidence>
<evidence type="ECO:0000313" key="11">
    <source>
        <dbReference type="Proteomes" id="UP000037175"/>
    </source>
</evidence>
<evidence type="ECO:0000256" key="4">
    <source>
        <dbReference type="ARBA" id="ARBA00022989"/>
    </source>
</evidence>
<keyword evidence="11" id="KW-1185">Reference proteome</keyword>